<dbReference type="Gene3D" id="4.10.400.10">
    <property type="entry name" value="Low-density Lipoprotein Receptor"/>
    <property type="match status" value="1"/>
</dbReference>
<dbReference type="Proteomes" id="UP000218231">
    <property type="component" value="Unassembled WGS sequence"/>
</dbReference>
<organism evidence="6 7">
    <name type="scientific">Diploscapter pachys</name>
    <dbReference type="NCBI Taxonomy" id="2018661"/>
    <lineage>
        <taxon>Eukaryota</taxon>
        <taxon>Metazoa</taxon>
        <taxon>Ecdysozoa</taxon>
        <taxon>Nematoda</taxon>
        <taxon>Chromadorea</taxon>
        <taxon>Rhabditida</taxon>
        <taxon>Rhabditina</taxon>
        <taxon>Rhabditomorpha</taxon>
        <taxon>Rhabditoidea</taxon>
        <taxon>Rhabditidae</taxon>
        <taxon>Diploscapter</taxon>
    </lineage>
</organism>
<evidence type="ECO:0000313" key="6">
    <source>
        <dbReference type="EMBL" id="PAV84185.1"/>
    </source>
</evidence>
<dbReference type="SMART" id="SM00192">
    <property type="entry name" value="LDLa"/>
    <property type="match status" value="1"/>
</dbReference>
<evidence type="ECO:0000256" key="4">
    <source>
        <dbReference type="SAM" id="SignalP"/>
    </source>
</evidence>
<dbReference type="PANTHER" id="PTHR37431">
    <property type="entry name" value="PROTEIN CBG06927"/>
    <property type="match status" value="1"/>
</dbReference>
<evidence type="ECO:0000256" key="2">
    <source>
        <dbReference type="PROSITE-ProRule" id="PRU00124"/>
    </source>
</evidence>
<dbReference type="PROSITE" id="PS50068">
    <property type="entry name" value="LDLRA_2"/>
    <property type="match status" value="1"/>
</dbReference>
<feature type="chain" id="PRO_5012109931" description="T20D4.11-like domain-containing protein" evidence="4">
    <location>
        <begin position="24"/>
        <end position="1278"/>
    </location>
</feature>
<reference evidence="6 7" key="1">
    <citation type="journal article" date="2017" name="Curr. Biol.">
        <title>Genome architecture and evolution of a unichromosomal asexual nematode.</title>
        <authorList>
            <person name="Fradin H."/>
            <person name="Zegar C."/>
            <person name="Gutwein M."/>
            <person name="Lucas J."/>
            <person name="Kovtun M."/>
            <person name="Corcoran D."/>
            <person name="Baugh L.R."/>
            <person name="Kiontke K."/>
            <person name="Gunsalus K."/>
            <person name="Fitch D.H."/>
            <person name="Piano F."/>
        </authorList>
    </citation>
    <scope>NUCLEOTIDE SEQUENCE [LARGE SCALE GENOMIC DNA]</scope>
    <source>
        <strain evidence="6">PF1309</strain>
    </source>
</reference>
<comment type="caution">
    <text evidence="6">The sequence shown here is derived from an EMBL/GenBank/DDBJ whole genome shotgun (WGS) entry which is preliminary data.</text>
</comment>
<feature type="disulfide bond" evidence="2">
    <location>
        <begin position="32"/>
        <end position="50"/>
    </location>
</feature>
<dbReference type="OrthoDB" id="9991628at2759"/>
<keyword evidence="1 2" id="KW-1015">Disulfide bond</keyword>
<evidence type="ECO:0000313" key="7">
    <source>
        <dbReference type="Proteomes" id="UP000218231"/>
    </source>
</evidence>
<evidence type="ECO:0000259" key="5">
    <source>
        <dbReference type="Pfam" id="PF01579"/>
    </source>
</evidence>
<keyword evidence="7" id="KW-1185">Reference proteome</keyword>
<dbReference type="PANTHER" id="PTHR37431:SF5">
    <property type="entry name" value="PROTEIN CBG06905"/>
    <property type="match status" value="1"/>
</dbReference>
<dbReference type="SUPFAM" id="SSF57424">
    <property type="entry name" value="LDL receptor-like module"/>
    <property type="match status" value="1"/>
</dbReference>
<dbReference type="Pfam" id="PF01579">
    <property type="entry name" value="DUF19"/>
    <property type="match status" value="1"/>
</dbReference>
<dbReference type="Pfam" id="PF00057">
    <property type="entry name" value="Ldl_recept_a"/>
    <property type="match status" value="1"/>
</dbReference>
<accession>A0A2A2LDK3</accession>
<dbReference type="InterPro" id="IPR002172">
    <property type="entry name" value="LDrepeatLR_classA_rpt"/>
</dbReference>
<name>A0A2A2LDK3_9BILA</name>
<evidence type="ECO:0000256" key="3">
    <source>
        <dbReference type="SAM" id="MobiDB-lite"/>
    </source>
</evidence>
<gene>
    <name evidence="6" type="ORF">WR25_06113</name>
</gene>
<proteinExistence type="predicted"/>
<protein>
    <recommendedName>
        <fullName evidence="5">T20D4.11-like domain-containing protein</fullName>
    </recommendedName>
</protein>
<feature type="disulfide bond" evidence="2">
    <location>
        <begin position="25"/>
        <end position="37"/>
    </location>
</feature>
<dbReference type="EMBL" id="LIAE01006881">
    <property type="protein sequence ID" value="PAV84185.1"/>
    <property type="molecule type" value="Genomic_DNA"/>
</dbReference>
<dbReference type="STRING" id="2018661.A0A2A2LDK3"/>
<dbReference type="CDD" id="cd00112">
    <property type="entry name" value="LDLa"/>
    <property type="match status" value="1"/>
</dbReference>
<feature type="region of interest" description="Disordered" evidence="3">
    <location>
        <begin position="48"/>
        <end position="84"/>
    </location>
</feature>
<evidence type="ECO:0000256" key="1">
    <source>
        <dbReference type="ARBA" id="ARBA00023157"/>
    </source>
</evidence>
<comment type="caution">
    <text evidence="2">Lacks conserved residue(s) required for the propagation of feature annotation.</text>
</comment>
<feature type="domain" description="T20D4.11-like" evidence="5">
    <location>
        <begin position="674"/>
        <end position="821"/>
    </location>
</feature>
<dbReference type="InterPro" id="IPR002542">
    <property type="entry name" value="T20D4.11-like_dom"/>
</dbReference>
<dbReference type="InterPro" id="IPR036055">
    <property type="entry name" value="LDL_receptor-like_sf"/>
</dbReference>
<keyword evidence="4" id="KW-0732">Signal</keyword>
<dbReference type="AlphaFoldDB" id="A0A2A2LDK3"/>
<feature type="signal peptide" evidence="4">
    <location>
        <begin position="1"/>
        <end position="23"/>
    </location>
</feature>
<sequence length="1278" mass="140197">MRLVGIGPSVHLLLLCLPVALLAECPKGTFTCKDGSCIPQDWVGDGEPDCDDRSDEMSVTVNGTKPEEEPFDDIVTHGPMGKEEGSTAVITTTKKGLQLEAEQGKAPEISESNDAEKCPASHQERIDECSEPVILYIHQINDIYFENASLLADKAMQSKVEKGCSLMDEYNICITGASEDCIPDAGVQAWREIEVYICQLLLPAVREHQTCFERVRKQECTPKLDPLASPFCRLITSTAQDVACAQEHPTDCTDAALEMLPPIMEESMHIAESIRCRNPLDLPNITTTALSVDMSNAINSFYYIYDICSSDYSKSHFNVLAHMLCGKQDDIAKHSDCYQKTLEKMKCVVKTANTTCEALNSFNSNLDCAIVTMNEECSVEAQDLIVDIQEQINDLMIVHRCFDDEKKQEQSKQDKEKSVVDDGEFHLQSKLSRCTDDQENSALACLVELVEINKQLAQLQNLNFLLELASENSSVVSNICSLYSRYEQCLQTNIFNNGTRCSSASPLNTLARIGLAPICSLDTRPLLANHRECLKKLAKETTTENNCQAGLSSLGGAVNSMLQGIHGEALLCKSFYLIRETFICGEQAVKASCNEQAFIDLGKLKSQMSDLGVEEGCPAEEPANLEEIIRRPVKRPQPVAAPAHVPMARPLSPVGVSPVPPSLEPQSPGIPIVCSPQQQAQFEACVGAITKFQPHPLSVIKAPRQIDEACAEFAKFKSCSASIDCSPLWARGMAAMFEFACGEGNEKYTKIRRCLRDVSSGAVVSECVSTFSRGAPAQACLSANTLLSCAMSQIQTDCGEEATSWISDYVTKFATAIDPRCKLASQLPVGKVVGVGCSREEDQIIEHCAAPLNDIGSRLEELFQGGLQNMIKNVNSLAPVFAGGCNLTEEFRTCAHFLLSGHTPCVVSSCMIQAGQGICDQPDPTKAIDDNLSCLFGQIQEPTFAKCVRSTISTVKQFTLQSFRTILPKFLDCTEEIVQAKCGDSPIRVMRAMSSPNLCPIGIVPIVPINANANPNVNSNRQPVKVEPKIPVCDDAKKKSYSECTSQFFTTYRMMPISLISITSDMNQLCSEVERIDACSISSRVCAKAEEMAFKKMVQQVCNTRGAFDKHNSCLNTVAHKETKCMSEFLSAQPEQKCSALKNTASCMAKTVNRECGKDAVSYTFAAMTDYSRMAYGDCTIEAPSVSLETGCSEDQLVEFLECESTLDRFGFRPISIITNASSWDAFCDEFSKTYRPCVEKMPCKFEPVSSAHITLIDSVCNRYNFNFATTFMGNLEI</sequence>